<keyword evidence="2" id="KW-1185">Reference proteome</keyword>
<accession>A0A2S7XR00</accession>
<proteinExistence type="predicted"/>
<dbReference type="EMBL" id="PPGH01000035">
    <property type="protein sequence ID" value="PQJ96150.1"/>
    <property type="molecule type" value="Genomic_DNA"/>
</dbReference>
<dbReference type="AlphaFoldDB" id="A0A2S7XR00"/>
<dbReference type="Proteomes" id="UP000239936">
    <property type="component" value="Unassembled WGS sequence"/>
</dbReference>
<reference evidence="1 2" key="1">
    <citation type="submission" date="2018-01" db="EMBL/GenBank/DDBJ databases">
        <title>The complete genome sequence of Chromatium okenii LaCa, a purple sulfur bacterium with a turbulent life.</title>
        <authorList>
            <person name="Luedin S.M."/>
            <person name="Liechti N."/>
            <person name="Storelli N."/>
            <person name="Danza F."/>
            <person name="Wittwer M."/>
            <person name="Pothier J.F."/>
            <person name="Tonolla M.A."/>
        </authorList>
    </citation>
    <scope>NUCLEOTIDE SEQUENCE [LARGE SCALE GENOMIC DNA]</scope>
    <source>
        <strain evidence="1 2">LaCa</strain>
    </source>
</reference>
<evidence type="ECO:0000313" key="1">
    <source>
        <dbReference type="EMBL" id="PQJ96150.1"/>
    </source>
</evidence>
<evidence type="ECO:0000313" key="2">
    <source>
        <dbReference type="Proteomes" id="UP000239936"/>
    </source>
</evidence>
<dbReference type="RefSeq" id="WP_105073781.1">
    <property type="nucleotide sequence ID" value="NZ_JAFLKP010000186.1"/>
</dbReference>
<dbReference type="InterPro" id="IPR018841">
    <property type="entry name" value="DUF2442"/>
</dbReference>
<protein>
    <submittedName>
        <fullName evidence="1">DUF2442 domain-containing protein</fullName>
    </submittedName>
</protein>
<dbReference type="OrthoDB" id="9807561at2"/>
<dbReference type="Pfam" id="PF10387">
    <property type="entry name" value="DUF2442"/>
    <property type="match status" value="1"/>
</dbReference>
<sequence length="79" mass="9036">MTGLAGKAVRFDNQHLHVELADGRIISTPLCWYPELEQTSIKTLNRYRFICNATGIEWDELDYHLSIEAMLQISVEQAA</sequence>
<gene>
    <name evidence="1" type="ORF">CXB77_10105</name>
</gene>
<comment type="caution">
    <text evidence="1">The sequence shown here is derived from an EMBL/GenBank/DDBJ whole genome shotgun (WGS) entry which is preliminary data.</text>
</comment>
<name>A0A2S7XR00_9GAMM</name>
<organism evidence="1 2">
    <name type="scientific">Chromatium okenii</name>
    <dbReference type="NCBI Taxonomy" id="61644"/>
    <lineage>
        <taxon>Bacteria</taxon>
        <taxon>Pseudomonadati</taxon>
        <taxon>Pseudomonadota</taxon>
        <taxon>Gammaproteobacteria</taxon>
        <taxon>Chromatiales</taxon>
        <taxon>Chromatiaceae</taxon>
        <taxon>Chromatium</taxon>
    </lineage>
</organism>
<dbReference type="Gene3D" id="3.30.2020.40">
    <property type="entry name" value="Uncharacterised protein PF10387, DUF2442"/>
    <property type="match status" value="1"/>
</dbReference>